<keyword evidence="5" id="KW-0539">Nucleus</keyword>
<dbReference type="PANTHER" id="PTHR31845:SF17">
    <property type="entry name" value="ZN(II)2CYS6 TRANSCRIPTION FACTOR (EUROFUNG)"/>
    <property type="match status" value="1"/>
</dbReference>
<evidence type="ECO:0000313" key="9">
    <source>
        <dbReference type="Proteomes" id="UP001345827"/>
    </source>
</evidence>
<dbReference type="PANTHER" id="PTHR31845">
    <property type="entry name" value="FINGER DOMAIN PROTEIN, PUTATIVE-RELATED"/>
    <property type="match status" value="1"/>
</dbReference>
<dbReference type="SUPFAM" id="SSF57701">
    <property type="entry name" value="Zn2/Cys6 DNA-binding domain"/>
    <property type="match status" value="1"/>
</dbReference>
<protein>
    <recommendedName>
        <fullName evidence="7">Zn(2)-C6 fungal-type domain-containing protein</fullName>
    </recommendedName>
</protein>
<evidence type="ECO:0000256" key="2">
    <source>
        <dbReference type="ARBA" id="ARBA00023015"/>
    </source>
</evidence>
<dbReference type="GO" id="GO:0008270">
    <property type="term" value="F:zinc ion binding"/>
    <property type="evidence" value="ECO:0007669"/>
    <property type="project" value="InterPro"/>
</dbReference>
<dbReference type="CDD" id="cd00067">
    <property type="entry name" value="GAL4"/>
    <property type="match status" value="1"/>
</dbReference>
<dbReference type="PROSITE" id="PS50048">
    <property type="entry name" value="ZN2_CY6_FUNGAL_2"/>
    <property type="match status" value="1"/>
</dbReference>
<dbReference type="CDD" id="cd12148">
    <property type="entry name" value="fungal_TF_MHR"/>
    <property type="match status" value="1"/>
</dbReference>
<evidence type="ECO:0000259" key="7">
    <source>
        <dbReference type="PROSITE" id="PS50048"/>
    </source>
</evidence>
<feature type="domain" description="Zn(2)-C6 fungal-type" evidence="7">
    <location>
        <begin position="22"/>
        <end position="54"/>
    </location>
</feature>
<dbReference type="EMBL" id="JAXLQG010000006">
    <property type="protein sequence ID" value="KAK5538780.1"/>
    <property type="molecule type" value="Genomic_DNA"/>
</dbReference>
<evidence type="ECO:0000313" key="8">
    <source>
        <dbReference type="EMBL" id="KAK5538780.1"/>
    </source>
</evidence>
<dbReference type="PROSITE" id="PS00463">
    <property type="entry name" value="ZN2_CY6_FUNGAL_1"/>
    <property type="match status" value="1"/>
</dbReference>
<dbReference type="InterPro" id="IPR051089">
    <property type="entry name" value="prtT"/>
</dbReference>
<dbReference type="InterPro" id="IPR036864">
    <property type="entry name" value="Zn2-C6_fun-type_DNA-bd_sf"/>
</dbReference>
<dbReference type="GO" id="GO:0000976">
    <property type="term" value="F:transcription cis-regulatory region binding"/>
    <property type="evidence" value="ECO:0007669"/>
    <property type="project" value="TreeGrafter"/>
</dbReference>
<proteinExistence type="predicted"/>
<name>A0AAV9QDW8_9PEZI</name>
<comment type="caution">
    <text evidence="8">The sequence shown here is derived from an EMBL/GenBank/DDBJ whole genome shotgun (WGS) entry which is preliminary data.</text>
</comment>
<keyword evidence="9" id="KW-1185">Reference proteome</keyword>
<accession>A0AAV9QDW8</accession>
<comment type="subcellular location">
    <subcellularLocation>
        <location evidence="1">Nucleus</location>
    </subcellularLocation>
</comment>
<evidence type="ECO:0000256" key="3">
    <source>
        <dbReference type="ARBA" id="ARBA00023125"/>
    </source>
</evidence>
<keyword evidence="4" id="KW-0804">Transcription</keyword>
<dbReference type="GO" id="GO:0005634">
    <property type="term" value="C:nucleus"/>
    <property type="evidence" value="ECO:0007669"/>
    <property type="project" value="UniProtKB-SubCell"/>
</dbReference>
<evidence type="ECO:0000256" key="4">
    <source>
        <dbReference type="ARBA" id="ARBA00023163"/>
    </source>
</evidence>
<dbReference type="InterPro" id="IPR001138">
    <property type="entry name" value="Zn2Cys6_DnaBD"/>
</dbReference>
<reference evidence="8 9" key="1">
    <citation type="submission" date="2023-06" db="EMBL/GenBank/DDBJ databases">
        <title>Black Yeasts Isolated from many extreme environments.</title>
        <authorList>
            <person name="Coleine C."/>
            <person name="Stajich J.E."/>
            <person name="Selbmann L."/>
        </authorList>
    </citation>
    <scope>NUCLEOTIDE SEQUENCE [LARGE SCALE GENOMIC DNA]</scope>
    <source>
        <strain evidence="8 9">CCFEE 5887</strain>
    </source>
</reference>
<keyword evidence="3" id="KW-0238">DNA-binding</keyword>
<keyword evidence="2" id="KW-0805">Transcription regulation</keyword>
<dbReference type="SMART" id="SM00066">
    <property type="entry name" value="GAL4"/>
    <property type="match status" value="1"/>
</dbReference>
<dbReference type="Pfam" id="PF00172">
    <property type="entry name" value="Zn_clus"/>
    <property type="match status" value="1"/>
</dbReference>
<evidence type="ECO:0000256" key="5">
    <source>
        <dbReference type="ARBA" id="ARBA00023242"/>
    </source>
</evidence>
<dbReference type="GO" id="GO:0000981">
    <property type="term" value="F:DNA-binding transcription factor activity, RNA polymerase II-specific"/>
    <property type="evidence" value="ECO:0007669"/>
    <property type="project" value="InterPro"/>
</dbReference>
<sequence length="757" mass="83167">MNTSSEVGQNAAANSPHSKQAACLECRRSKVKCTRDAHATVCRKCQQAGLQCVTPEYHVGRYKGVKKYVMTARCFYCVLTSSSKRTGLEKAIYQVEQALKRSKEGSAGLGLDVEADLRHLISSPQASPLRRQSSSNTPSTGNPQPFVQSRANLFIGKEDGASPTTHEVSPVAMGEKPDELALNNADNPLQLLAMASVLPGQSPSTNMSTSPAGALVHQATNESNLADADLQQFFGSLMSNLDNTSDLDPIELGLVTAEEADTLFTFFYERLSHTRWGLDPTLHTAALVRSRSAFLFTSILAASALFLPKAEALSKRLCNHRNQLVQTIIHNRYRSVEIVLAFMVNIPWMTPAKHWADDETCAYLSAALTLALDLSLNKIVVPSPTIRPAGFLDRIAKADCIDSARALQIDGFPNVDPSSAWGRRLLRTRERVYLALFVLDRGVCLARGRPYAVPIGPLIESCDTWHISDIADRWDGSVISAAVLRRDLVGLITSVREFCDGSQGVNGGSTAVKFLKDKIDRFFEQWFAVWSRQITQGDGQLPPYVEILASHTKLSTYCNVVNHPTASNDVKQFFRAAGLTSAMNVMRAAVQGENRLKSMPNNTVIMVSFAACFALALGTTTLGNRAILAPNSRSLIEETTQVLERIGSTPRHRKGLSVLFARHIRRILQNSPLQPTEDHQANVAAVHEQMAQHDPNIDYTSTNATAMGMPTVPTEPYVFDMTDDQILEAINNASASQELFQLDETMFMDWLDWPNVT</sequence>
<dbReference type="Proteomes" id="UP001345827">
    <property type="component" value="Unassembled WGS sequence"/>
</dbReference>
<dbReference type="Gene3D" id="4.10.240.10">
    <property type="entry name" value="Zn(2)-C6 fungal-type DNA-binding domain"/>
    <property type="match status" value="1"/>
</dbReference>
<dbReference type="AlphaFoldDB" id="A0AAV9QDW8"/>
<feature type="region of interest" description="Disordered" evidence="6">
    <location>
        <begin position="122"/>
        <end position="147"/>
    </location>
</feature>
<gene>
    <name evidence="8" type="ORF">LTR25_004324</name>
</gene>
<organism evidence="8 9">
    <name type="scientific">Vermiconidia calcicola</name>
    <dbReference type="NCBI Taxonomy" id="1690605"/>
    <lineage>
        <taxon>Eukaryota</taxon>
        <taxon>Fungi</taxon>
        <taxon>Dikarya</taxon>
        <taxon>Ascomycota</taxon>
        <taxon>Pezizomycotina</taxon>
        <taxon>Dothideomycetes</taxon>
        <taxon>Dothideomycetidae</taxon>
        <taxon>Mycosphaerellales</taxon>
        <taxon>Extremaceae</taxon>
        <taxon>Vermiconidia</taxon>
    </lineage>
</organism>
<evidence type="ECO:0000256" key="1">
    <source>
        <dbReference type="ARBA" id="ARBA00004123"/>
    </source>
</evidence>
<evidence type="ECO:0000256" key="6">
    <source>
        <dbReference type="SAM" id="MobiDB-lite"/>
    </source>
</evidence>